<protein>
    <recommendedName>
        <fullName evidence="5">Keratin</fullName>
    </recommendedName>
</protein>
<comment type="subunit">
    <text evidence="2 5">The avian keratins (F-ker, S-ker, C-ker and B-ker) are a complex mixture of very similar polypeptides.</text>
</comment>
<evidence type="ECO:0000313" key="6">
    <source>
        <dbReference type="EMBL" id="NWW41986.1"/>
    </source>
</evidence>
<feature type="non-terminal residue" evidence="6">
    <location>
        <position position="84"/>
    </location>
</feature>
<name>A0A7K6MY71_PANBI</name>
<dbReference type="Proteomes" id="UP000545574">
    <property type="component" value="Unassembled WGS sequence"/>
</dbReference>
<evidence type="ECO:0000313" key="7">
    <source>
        <dbReference type="Proteomes" id="UP000545574"/>
    </source>
</evidence>
<dbReference type="GO" id="GO:0005200">
    <property type="term" value="F:structural constituent of cytoskeleton"/>
    <property type="evidence" value="ECO:0007669"/>
    <property type="project" value="InterPro"/>
</dbReference>
<proteinExistence type="inferred from homology"/>
<dbReference type="PANTHER" id="PTHR31203">
    <property type="entry name" value="BETA-KERATIN-RELATED PROTEIN-RELATED"/>
    <property type="match status" value="1"/>
</dbReference>
<gene>
    <name evidence="6" type="primary">Krsc_5</name>
    <name evidence="6" type="ORF">PANBIA_R02718</name>
</gene>
<accession>A0A7K6MY71</accession>
<feature type="non-terminal residue" evidence="6">
    <location>
        <position position="1"/>
    </location>
</feature>
<organism evidence="6 7">
    <name type="scientific">Panurus biarmicus</name>
    <name type="common">Bearded tit</name>
    <dbReference type="NCBI Taxonomy" id="181101"/>
    <lineage>
        <taxon>Eukaryota</taxon>
        <taxon>Metazoa</taxon>
        <taxon>Chordata</taxon>
        <taxon>Craniata</taxon>
        <taxon>Vertebrata</taxon>
        <taxon>Euteleostomi</taxon>
        <taxon>Archelosauria</taxon>
        <taxon>Archosauria</taxon>
        <taxon>Dinosauria</taxon>
        <taxon>Saurischia</taxon>
        <taxon>Theropoda</taxon>
        <taxon>Coelurosauria</taxon>
        <taxon>Aves</taxon>
        <taxon>Neognathae</taxon>
        <taxon>Neoaves</taxon>
        <taxon>Telluraves</taxon>
        <taxon>Australaves</taxon>
        <taxon>Passeriformes</taxon>
        <taxon>Sylvioidea</taxon>
        <taxon>Sylviidae</taxon>
        <taxon>Sylviidae incertae sedis</taxon>
        <taxon>Panurus</taxon>
    </lineage>
</organism>
<dbReference type="InterPro" id="IPR003461">
    <property type="entry name" value="Keratin"/>
</dbReference>
<sequence length="84" mass="8411">SLCSAPCPEPVACAWSQPCVTSCGDSRAVIHPPPVLVTFPGPILSSCPQESVVGSSEPCGNFLGSGNFFGSGNSLSSGGSYNYG</sequence>
<dbReference type="PANTHER" id="PTHR31203:SF1">
    <property type="entry name" value="BETA-KERATIN-RELATED PROTEIN-RELATED"/>
    <property type="match status" value="1"/>
</dbReference>
<evidence type="ECO:0000256" key="2">
    <source>
        <dbReference type="ARBA" id="ARBA00011806"/>
    </source>
</evidence>
<dbReference type="GO" id="GO:0005882">
    <property type="term" value="C:intermediate filament"/>
    <property type="evidence" value="ECO:0007669"/>
    <property type="project" value="UniProtKB-KW"/>
</dbReference>
<evidence type="ECO:0000256" key="4">
    <source>
        <dbReference type="ARBA" id="ARBA00022990"/>
    </source>
</evidence>
<keyword evidence="4" id="KW-0007">Acetylation</keyword>
<comment type="similarity">
    <text evidence="1 5">Belongs to the avian keratin family.</text>
</comment>
<dbReference type="AlphaFoldDB" id="A0A7K6MY71"/>
<evidence type="ECO:0000256" key="3">
    <source>
        <dbReference type="ARBA" id="ARBA00022744"/>
    </source>
</evidence>
<evidence type="ECO:0000256" key="1">
    <source>
        <dbReference type="ARBA" id="ARBA00008702"/>
    </source>
</evidence>
<dbReference type="Pfam" id="PF02422">
    <property type="entry name" value="Keratin"/>
    <property type="match status" value="1"/>
</dbReference>
<comment type="caution">
    <text evidence="6">The sequence shown here is derived from an EMBL/GenBank/DDBJ whole genome shotgun (WGS) entry which is preliminary data.</text>
</comment>
<reference evidence="6 7" key="1">
    <citation type="submission" date="2019-09" db="EMBL/GenBank/DDBJ databases">
        <title>Bird 10,000 Genomes (B10K) Project - Family phase.</title>
        <authorList>
            <person name="Zhang G."/>
        </authorList>
    </citation>
    <scope>NUCLEOTIDE SEQUENCE [LARGE SCALE GENOMIC DNA]</scope>
    <source>
        <strain evidence="6">B10K-DU-030-18</strain>
    </source>
</reference>
<evidence type="ECO:0000256" key="5">
    <source>
        <dbReference type="RuleBase" id="RU364002"/>
    </source>
</evidence>
<keyword evidence="3 5" id="KW-0416">Keratin</keyword>
<keyword evidence="7" id="KW-1185">Reference proteome</keyword>
<dbReference type="EMBL" id="VZRT01013438">
    <property type="protein sequence ID" value="NWW41986.1"/>
    <property type="molecule type" value="Genomic_DNA"/>
</dbReference>